<dbReference type="InterPro" id="IPR045755">
    <property type="entry name" value="FtsL-like"/>
</dbReference>
<evidence type="ECO:0000313" key="3">
    <source>
        <dbReference type="EMBL" id="MFH6981984.1"/>
    </source>
</evidence>
<evidence type="ECO:0000256" key="1">
    <source>
        <dbReference type="SAM" id="Coils"/>
    </source>
</evidence>
<comment type="caution">
    <text evidence="3">The sequence shown here is derived from an EMBL/GenBank/DDBJ whole genome shotgun (WGS) entry which is preliminary data.</text>
</comment>
<dbReference type="Proteomes" id="UP001610063">
    <property type="component" value="Unassembled WGS sequence"/>
</dbReference>
<keyword evidence="2" id="KW-0812">Transmembrane</keyword>
<proteinExistence type="predicted"/>
<dbReference type="Pfam" id="PF19579">
    <property type="entry name" value="FtsL_2"/>
    <property type="match status" value="1"/>
</dbReference>
<accession>A0ABW7N5L1</accession>
<evidence type="ECO:0000256" key="2">
    <source>
        <dbReference type="SAM" id="Phobius"/>
    </source>
</evidence>
<feature type="coiled-coil region" evidence="1">
    <location>
        <begin position="62"/>
        <end position="89"/>
    </location>
</feature>
<protein>
    <submittedName>
        <fullName evidence="3">FtsL-like putative cell division protein</fullName>
    </submittedName>
</protein>
<keyword evidence="4" id="KW-1185">Reference proteome</keyword>
<sequence length="123" mass="13982">MATNTYKIPGKSSGKQGSFFTLLERYLPMDESLAEVIHVRFLPQILFICALCIIYIGSRHYAEKKIRTISRLETQVEDLRADFTTLKADYKYASKQSEVAKQARSLGLVESDVSPYKIIVAEE</sequence>
<keyword evidence="2" id="KW-0472">Membrane</keyword>
<keyword evidence="1" id="KW-0175">Coiled coil</keyword>
<gene>
    <name evidence="3" type="ORF">ACHKAR_00970</name>
</gene>
<evidence type="ECO:0000313" key="4">
    <source>
        <dbReference type="Proteomes" id="UP001610063"/>
    </source>
</evidence>
<organism evidence="3 4">
    <name type="scientific">Marinoscillum luteum</name>
    <dbReference type="NCBI Taxonomy" id="861051"/>
    <lineage>
        <taxon>Bacteria</taxon>
        <taxon>Pseudomonadati</taxon>
        <taxon>Bacteroidota</taxon>
        <taxon>Cytophagia</taxon>
        <taxon>Cytophagales</taxon>
        <taxon>Reichenbachiellaceae</taxon>
        <taxon>Marinoscillum</taxon>
    </lineage>
</organism>
<feature type="transmembrane region" description="Helical" evidence="2">
    <location>
        <begin position="37"/>
        <end position="57"/>
    </location>
</feature>
<dbReference type="EMBL" id="JBIPKE010000008">
    <property type="protein sequence ID" value="MFH6981984.1"/>
    <property type="molecule type" value="Genomic_DNA"/>
</dbReference>
<keyword evidence="2" id="KW-1133">Transmembrane helix</keyword>
<dbReference type="RefSeq" id="WP_395415796.1">
    <property type="nucleotide sequence ID" value="NZ_JBIPKE010000008.1"/>
</dbReference>
<name>A0ABW7N5L1_9BACT</name>
<reference evidence="3 4" key="1">
    <citation type="journal article" date="2013" name="Int. J. Syst. Evol. Microbiol.">
        <title>Marinoscillum luteum sp. nov., isolated from marine sediment.</title>
        <authorList>
            <person name="Cha I.T."/>
            <person name="Park S.J."/>
            <person name="Kim S.J."/>
            <person name="Kim J.G."/>
            <person name="Jung M.Y."/>
            <person name="Shin K.S."/>
            <person name="Kwon K.K."/>
            <person name="Yang S.H."/>
            <person name="Seo Y.S."/>
            <person name="Rhee S.K."/>
        </authorList>
    </citation>
    <scope>NUCLEOTIDE SEQUENCE [LARGE SCALE GENOMIC DNA]</scope>
    <source>
        <strain evidence="3 4">KCTC 23939</strain>
    </source>
</reference>